<dbReference type="AlphaFoldDB" id="A0A1E3VUB3"/>
<evidence type="ECO:0000256" key="6">
    <source>
        <dbReference type="ARBA" id="ARBA00023196"/>
    </source>
</evidence>
<dbReference type="RefSeq" id="WP_069442137.1">
    <property type="nucleotide sequence ID" value="NZ_LPWF01000027.1"/>
</dbReference>
<evidence type="ECO:0000256" key="3">
    <source>
        <dbReference type="ARBA" id="ARBA00022781"/>
    </source>
</evidence>
<dbReference type="PANTHER" id="PTHR11910">
    <property type="entry name" value="ATP SYNTHASE DELTA CHAIN"/>
    <property type="match status" value="1"/>
</dbReference>
<dbReference type="EMBL" id="LPWF01000027">
    <property type="protein sequence ID" value="ODR97112.1"/>
    <property type="molecule type" value="Genomic_DNA"/>
</dbReference>
<dbReference type="NCBIfam" id="NF004406">
    <property type="entry name" value="PRK05758.3-2"/>
    <property type="match status" value="1"/>
</dbReference>
<dbReference type="NCBIfam" id="NF004402">
    <property type="entry name" value="PRK05758.2-2"/>
    <property type="match status" value="1"/>
</dbReference>
<protein>
    <recommendedName>
        <fullName evidence="8">ATP synthase subunit delta</fullName>
    </recommendedName>
    <alternativeName>
        <fullName evidence="8">ATP synthase F(1) sector subunit delta</fullName>
    </alternativeName>
    <alternativeName>
        <fullName evidence="8">F-type ATPase subunit delta</fullName>
        <shortName evidence="8">F-ATPase subunit delta</shortName>
    </alternativeName>
</protein>
<dbReference type="GO" id="GO:0045259">
    <property type="term" value="C:proton-transporting ATP synthase complex"/>
    <property type="evidence" value="ECO:0007669"/>
    <property type="project" value="UniProtKB-KW"/>
</dbReference>
<evidence type="ECO:0000256" key="5">
    <source>
        <dbReference type="ARBA" id="ARBA00023136"/>
    </source>
</evidence>
<evidence type="ECO:0000256" key="4">
    <source>
        <dbReference type="ARBA" id="ARBA00023065"/>
    </source>
</evidence>
<evidence type="ECO:0000256" key="1">
    <source>
        <dbReference type="ARBA" id="ARBA00004370"/>
    </source>
</evidence>
<dbReference type="SUPFAM" id="SSF47928">
    <property type="entry name" value="N-terminal domain of the delta subunit of the F1F0-ATP synthase"/>
    <property type="match status" value="1"/>
</dbReference>
<evidence type="ECO:0000313" key="10">
    <source>
        <dbReference type="Proteomes" id="UP000094472"/>
    </source>
</evidence>
<dbReference type="PRINTS" id="PR00125">
    <property type="entry name" value="ATPASEDELTA"/>
</dbReference>
<keyword evidence="4 8" id="KW-0406">Ion transport</keyword>
<keyword evidence="5 8" id="KW-0472">Membrane</keyword>
<comment type="function">
    <text evidence="8">F(1)F(0) ATP synthase produces ATP from ADP in the presence of a proton or sodium gradient. F-type ATPases consist of two structural domains, F(1) containing the extramembraneous catalytic core and F(0) containing the membrane proton channel, linked together by a central stalk and a peripheral stalk. During catalysis, ATP synthesis in the catalytic domain of F(1) is coupled via a rotary mechanism of the central stalk subunits to proton translocation.</text>
</comment>
<keyword evidence="7 8" id="KW-0066">ATP synthesis</keyword>
<dbReference type="GO" id="GO:0046933">
    <property type="term" value="F:proton-transporting ATP synthase activity, rotational mechanism"/>
    <property type="evidence" value="ECO:0007669"/>
    <property type="project" value="UniProtKB-UniRule"/>
</dbReference>
<comment type="similarity">
    <text evidence="8">Belongs to the ATPase delta chain family.</text>
</comment>
<keyword evidence="6 8" id="KW-0139">CF(1)</keyword>
<dbReference type="PROSITE" id="PS00389">
    <property type="entry name" value="ATPASE_DELTA"/>
    <property type="match status" value="1"/>
</dbReference>
<dbReference type="Pfam" id="PF00213">
    <property type="entry name" value="OSCP"/>
    <property type="match status" value="1"/>
</dbReference>
<keyword evidence="2 8" id="KW-0813">Transport</keyword>
<evidence type="ECO:0000256" key="7">
    <source>
        <dbReference type="ARBA" id="ARBA00023310"/>
    </source>
</evidence>
<keyword evidence="3 8" id="KW-0375">Hydrogen ion transport</keyword>
<dbReference type="GO" id="GO:0005886">
    <property type="term" value="C:plasma membrane"/>
    <property type="evidence" value="ECO:0007669"/>
    <property type="project" value="UniProtKB-SubCell"/>
</dbReference>
<dbReference type="InterPro" id="IPR000711">
    <property type="entry name" value="ATPase_OSCP/dsu"/>
</dbReference>
<reference evidence="9 10" key="1">
    <citation type="journal article" date="2016" name="Environ. Microbiol.">
        <title>New Methyloceanibacter diversity from North Sea sediments includes methanotroph containing solely the soluble methane monooxygenase.</title>
        <authorList>
            <person name="Vekeman B."/>
            <person name="Kerckhof F.M."/>
            <person name="Cremers G."/>
            <person name="de Vos P."/>
            <person name="Vandamme P."/>
            <person name="Boon N."/>
            <person name="Op den Camp H.J."/>
            <person name="Heylen K."/>
        </authorList>
    </citation>
    <scope>NUCLEOTIDE SEQUENCE [LARGE SCALE GENOMIC DNA]</scope>
    <source>
        <strain evidence="9 10">R-67175</strain>
    </source>
</reference>
<dbReference type="NCBIfam" id="TIGR01145">
    <property type="entry name" value="ATP_synt_delta"/>
    <property type="match status" value="1"/>
</dbReference>
<evidence type="ECO:0000313" key="9">
    <source>
        <dbReference type="EMBL" id="ODR97112.1"/>
    </source>
</evidence>
<organism evidence="9 10">
    <name type="scientific">Methyloceanibacter superfactus</name>
    <dbReference type="NCBI Taxonomy" id="1774969"/>
    <lineage>
        <taxon>Bacteria</taxon>
        <taxon>Pseudomonadati</taxon>
        <taxon>Pseudomonadota</taxon>
        <taxon>Alphaproteobacteria</taxon>
        <taxon>Hyphomicrobiales</taxon>
        <taxon>Hyphomicrobiaceae</taxon>
        <taxon>Methyloceanibacter</taxon>
    </lineage>
</organism>
<dbReference type="Proteomes" id="UP000094472">
    <property type="component" value="Unassembled WGS sequence"/>
</dbReference>
<dbReference type="InterPro" id="IPR026015">
    <property type="entry name" value="ATP_synth_OSCP/delta_N_sf"/>
</dbReference>
<dbReference type="STRING" id="1774969.AUC69_12670"/>
<dbReference type="OrthoDB" id="9796185at2"/>
<proteinExistence type="inferred from homology"/>
<dbReference type="HAMAP" id="MF_01416">
    <property type="entry name" value="ATP_synth_delta_bact"/>
    <property type="match status" value="1"/>
</dbReference>
<comment type="subcellular location">
    <subcellularLocation>
        <location evidence="8">Cell membrane</location>
        <topology evidence="8">Peripheral membrane protein</topology>
    </subcellularLocation>
    <subcellularLocation>
        <location evidence="1">Membrane</location>
    </subcellularLocation>
</comment>
<dbReference type="InterPro" id="IPR020781">
    <property type="entry name" value="ATPase_OSCP/d_CS"/>
</dbReference>
<dbReference type="Gene3D" id="1.10.520.20">
    <property type="entry name" value="N-terminal domain of the delta subunit of the F1F0-ATP synthase"/>
    <property type="match status" value="1"/>
</dbReference>
<sequence length="186" mass="20061">MAGEDHIVSGVAGRYATALFELALEEKALEQVEADVTRFGEALDAVEDMQRLVKSPVFSAEEQGRALAAILDELKIEGLTKNFLLLVSKNRRLFAAPDMIRGFRAMLANHRGETSATVTAAAALTEAQVTAIKQALKAALGKDVMLEQRVDPSLIGGLTIKVGSRMIDTSLRTKLNSLKHAMKEVG</sequence>
<keyword evidence="8" id="KW-1003">Cell membrane</keyword>
<name>A0A1E3VUB3_9HYPH</name>
<evidence type="ECO:0000256" key="2">
    <source>
        <dbReference type="ARBA" id="ARBA00022448"/>
    </source>
</evidence>
<comment type="function">
    <text evidence="8">This protein is part of the stalk that links CF(0) to CF(1). It either transmits conformational changes from CF(0) to CF(1) or is implicated in proton conduction.</text>
</comment>
<keyword evidence="10" id="KW-1185">Reference proteome</keyword>
<accession>A0A1E3VUB3</accession>
<comment type="caution">
    <text evidence="9">The sequence shown here is derived from an EMBL/GenBank/DDBJ whole genome shotgun (WGS) entry which is preliminary data.</text>
</comment>
<gene>
    <name evidence="8" type="primary">atpH</name>
    <name evidence="9" type="ORF">AUC69_12670</name>
</gene>
<evidence type="ECO:0000256" key="8">
    <source>
        <dbReference type="HAMAP-Rule" id="MF_01416"/>
    </source>
</evidence>